<keyword evidence="5" id="KW-0969">Cilium</keyword>
<dbReference type="InterPro" id="IPR003775">
    <property type="entry name" value="Flagellar_assembly_factor_FliW"/>
</dbReference>
<keyword evidence="6" id="KW-1185">Reference proteome</keyword>
<name>A0A2N5NDL0_9BACL</name>
<dbReference type="GO" id="GO:0005737">
    <property type="term" value="C:cytoplasm"/>
    <property type="evidence" value="ECO:0007669"/>
    <property type="project" value="UniProtKB-SubCell"/>
</dbReference>
<dbReference type="GO" id="GO:0006417">
    <property type="term" value="P:regulation of translation"/>
    <property type="evidence" value="ECO:0007669"/>
    <property type="project" value="UniProtKB-KW"/>
</dbReference>
<comment type="subunit">
    <text evidence="4">Interacts with translational regulator CsrA and flagellin(s).</text>
</comment>
<evidence type="ECO:0000313" key="5">
    <source>
        <dbReference type="EMBL" id="PLT48429.1"/>
    </source>
</evidence>
<comment type="function">
    <text evidence="4">Acts as an anti-CsrA protein, binds CsrA and prevents it from repressing translation of its target genes, one of which is flagellin. Binds to flagellin and participates in the assembly of the flagellum.</text>
</comment>
<evidence type="ECO:0000256" key="1">
    <source>
        <dbReference type="ARBA" id="ARBA00022490"/>
    </source>
</evidence>
<dbReference type="Pfam" id="PF02623">
    <property type="entry name" value="FliW"/>
    <property type="match status" value="1"/>
</dbReference>
<dbReference type="Proteomes" id="UP000234789">
    <property type="component" value="Unassembled WGS sequence"/>
</dbReference>
<reference evidence="5 6" key="1">
    <citation type="submission" date="2017-05" db="EMBL/GenBank/DDBJ databases">
        <title>Functional genome analysis of Paenibacillus pasadenensis strain R16: insights on endophytic life style and antifungal activity.</title>
        <authorList>
            <person name="Passera A."/>
            <person name="Marcolungo L."/>
            <person name="Casati P."/>
            <person name="Brasca M."/>
            <person name="Quaglino F."/>
            <person name="Delledonne M."/>
        </authorList>
    </citation>
    <scope>NUCLEOTIDE SEQUENCE [LARGE SCALE GENOMIC DNA]</scope>
    <source>
        <strain evidence="5 6">R16</strain>
    </source>
</reference>
<evidence type="ECO:0000313" key="6">
    <source>
        <dbReference type="Proteomes" id="UP000234789"/>
    </source>
</evidence>
<organism evidence="5 6">
    <name type="scientific">Paenibacillus pasadenensis</name>
    <dbReference type="NCBI Taxonomy" id="217090"/>
    <lineage>
        <taxon>Bacteria</taxon>
        <taxon>Bacillati</taxon>
        <taxon>Bacillota</taxon>
        <taxon>Bacilli</taxon>
        <taxon>Bacillales</taxon>
        <taxon>Paenibacillaceae</taxon>
        <taxon>Paenibacillus</taxon>
    </lineage>
</organism>
<dbReference type="PANTHER" id="PTHR39190:SF1">
    <property type="entry name" value="FLAGELLAR ASSEMBLY FACTOR FLIW"/>
    <property type="match status" value="1"/>
</dbReference>
<dbReference type="Gene3D" id="2.30.290.10">
    <property type="entry name" value="BH3618-like"/>
    <property type="match status" value="1"/>
</dbReference>
<accession>A0A2N5NDL0</accession>
<dbReference type="EMBL" id="NFEZ01000001">
    <property type="protein sequence ID" value="PLT48429.1"/>
    <property type="molecule type" value="Genomic_DNA"/>
</dbReference>
<keyword evidence="4" id="KW-0143">Chaperone</keyword>
<keyword evidence="1 4" id="KW-0963">Cytoplasm</keyword>
<dbReference type="GO" id="GO:0044780">
    <property type="term" value="P:bacterial-type flagellum assembly"/>
    <property type="evidence" value="ECO:0007669"/>
    <property type="project" value="UniProtKB-UniRule"/>
</dbReference>
<dbReference type="AlphaFoldDB" id="A0A2N5NDL0"/>
<keyword evidence="2 4" id="KW-1005">Bacterial flagellum biogenesis</keyword>
<sequence length="149" mass="16473">MIIETARFGPLDVRDKEIYTFPSGIPGFPECKRYALIPVEESPLFHLQSLEEGGLAFVAADPFSFYPDYEFKLPEQAEKELDLRQIEDVRVLNIVSIQGDLAGATLNLIAPIVFNVRTGEAAQVILEGTSYATRHGLMQPSLSAGKEES</sequence>
<comment type="caution">
    <text evidence="5">The sequence shown here is derived from an EMBL/GenBank/DDBJ whole genome shotgun (WGS) entry which is preliminary data.</text>
</comment>
<comment type="similarity">
    <text evidence="4">Belongs to the FliW family.</text>
</comment>
<dbReference type="SUPFAM" id="SSF141457">
    <property type="entry name" value="BH3618-like"/>
    <property type="match status" value="1"/>
</dbReference>
<protein>
    <recommendedName>
        <fullName evidence="4">Flagellar assembly factor FliW</fullName>
    </recommendedName>
</protein>
<evidence type="ECO:0000256" key="3">
    <source>
        <dbReference type="ARBA" id="ARBA00022845"/>
    </source>
</evidence>
<dbReference type="InterPro" id="IPR024046">
    <property type="entry name" value="Flagellar_assmbl_FliW_dom_sf"/>
</dbReference>
<proteinExistence type="inferred from homology"/>
<keyword evidence="3 4" id="KW-0810">Translation regulation</keyword>
<comment type="subcellular location">
    <subcellularLocation>
        <location evidence="4">Cytoplasm</location>
    </subcellularLocation>
</comment>
<keyword evidence="5" id="KW-0966">Cell projection</keyword>
<keyword evidence="5" id="KW-0282">Flagellum</keyword>
<dbReference type="HAMAP" id="MF_01185">
    <property type="entry name" value="FliW"/>
    <property type="match status" value="1"/>
</dbReference>
<evidence type="ECO:0000256" key="4">
    <source>
        <dbReference type="HAMAP-Rule" id="MF_01185"/>
    </source>
</evidence>
<gene>
    <name evidence="4" type="primary">fliW</name>
    <name evidence="5" type="ORF">B8V81_0561</name>
</gene>
<evidence type="ECO:0000256" key="2">
    <source>
        <dbReference type="ARBA" id="ARBA00022795"/>
    </source>
</evidence>
<dbReference type="RefSeq" id="WP_180968362.1">
    <property type="nucleotide sequence ID" value="NZ_NFEZ01000001.1"/>
</dbReference>
<dbReference type="PANTHER" id="PTHR39190">
    <property type="entry name" value="FLAGELLAR ASSEMBLY FACTOR FLIW"/>
    <property type="match status" value="1"/>
</dbReference>